<dbReference type="SUPFAM" id="SSF55729">
    <property type="entry name" value="Acyl-CoA N-acyltransferases (Nat)"/>
    <property type="match status" value="1"/>
</dbReference>
<keyword evidence="3 4" id="KW-0012">Acyltransferase</keyword>
<dbReference type="Gene3D" id="3.30.70.3550">
    <property type="entry name" value="Leucyl/phenylalanyl-tRNA-protein transferase, N-terminal domain"/>
    <property type="match status" value="1"/>
</dbReference>
<evidence type="ECO:0000313" key="5">
    <source>
        <dbReference type="EMBL" id="NYZ18533.1"/>
    </source>
</evidence>
<dbReference type="InterPro" id="IPR042203">
    <property type="entry name" value="Leu/Phe-tRNA_Trfase_C"/>
</dbReference>
<comment type="caution">
    <text evidence="5">The sequence shown here is derived from an EMBL/GenBank/DDBJ whole genome shotgun (WGS) entry which is preliminary data.</text>
</comment>
<dbReference type="InterPro" id="IPR042221">
    <property type="entry name" value="Leu/Phe-tRNA_Trfase_N"/>
</dbReference>
<keyword evidence="2 4" id="KW-0808">Transferase</keyword>
<name>A0ABX2T5Q3_9PROT</name>
<comment type="subcellular location">
    <subcellularLocation>
        <location evidence="4">Cytoplasm</location>
    </subcellularLocation>
</comment>
<comment type="catalytic activity">
    <reaction evidence="4">
        <text>N-terminal L-arginyl-[protein] + L-leucyl-tRNA(Leu) = N-terminal L-leucyl-L-arginyl-[protein] + tRNA(Leu) + H(+)</text>
        <dbReference type="Rhea" id="RHEA:50416"/>
        <dbReference type="Rhea" id="RHEA-COMP:9613"/>
        <dbReference type="Rhea" id="RHEA-COMP:9622"/>
        <dbReference type="Rhea" id="RHEA-COMP:12672"/>
        <dbReference type="Rhea" id="RHEA-COMP:12673"/>
        <dbReference type="ChEBI" id="CHEBI:15378"/>
        <dbReference type="ChEBI" id="CHEBI:64719"/>
        <dbReference type="ChEBI" id="CHEBI:78442"/>
        <dbReference type="ChEBI" id="CHEBI:78494"/>
        <dbReference type="ChEBI" id="CHEBI:133044"/>
        <dbReference type="EC" id="2.3.2.6"/>
    </reaction>
</comment>
<evidence type="ECO:0000256" key="1">
    <source>
        <dbReference type="ARBA" id="ARBA00022490"/>
    </source>
</evidence>
<dbReference type="Pfam" id="PF03588">
    <property type="entry name" value="Leu_Phe_trans"/>
    <property type="match status" value="1"/>
</dbReference>
<dbReference type="GO" id="GO:0008914">
    <property type="term" value="F:leucyl-tRNA--protein transferase activity"/>
    <property type="evidence" value="ECO:0007669"/>
    <property type="project" value="UniProtKB-EC"/>
</dbReference>
<keyword evidence="6" id="KW-1185">Reference proteome</keyword>
<evidence type="ECO:0000256" key="4">
    <source>
        <dbReference type="HAMAP-Rule" id="MF_00688"/>
    </source>
</evidence>
<dbReference type="EC" id="2.3.2.6" evidence="4"/>
<keyword evidence="1 4" id="KW-0963">Cytoplasm</keyword>
<dbReference type="Gene3D" id="3.40.630.70">
    <property type="entry name" value="Leucyl/phenylalanyl-tRNA-protein transferase, C-terminal domain"/>
    <property type="match status" value="1"/>
</dbReference>
<dbReference type="InterPro" id="IPR004616">
    <property type="entry name" value="Leu/Phe-tRNA_Trfase"/>
</dbReference>
<dbReference type="PANTHER" id="PTHR30098:SF2">
    <property type="entry name" value="LEUCYL_PHENYLALANYL-TRNA--PROTEIN TRANSFERASE"/>
    <property type="match status" value="1"/>
</dbReference>
<comment type="similarity">
    <text evidence="4">Belongs to the L/F-transferase family.</text>
</comment>
<dbReference type="NCBIfam" id="TIGR00667">
    <property type="entry name" value="aat"/>
    <property type="match status" value="1"/>
</dbReference>
<dbReference type="Proteomes" id="UP000584642">
    <property type="component" value="Unassembled WGS sequence"/>
</dbReference>
<comment type="catalytic activity">
    <reaction evidence="4">
        <text>N-terminal L-lysyl-[protein] + L-leucyl-tRNA(Leu) = N-terminal L-leucyl-L-lysyl-[protein] + tRNA(Leu) + H(+)</text>
        <dbReference type="Rhea" id="RHEA:12340"/>
        <dbReference type="Rhea" id="RHEA-COMP:9613"/>
        <dbReference type="Rhea" id="RHEA-COMP:9622"/>
        <dbReference type="Rhea" id="RHEA-COMP:12670"/>
        <dbReference type="Rhea" id="RHEA-COMP:12671"/>
        <dbReference type="ChEBI" id="CHEBI:15378"/>
        <dbReference type="ChEBI" id="CHEBI:65249"/>
        <dbReference type="ChEBI" id="CHEBI:78442"/>
        <dbReference type="ChEBI" id="CHEBI:78494"/>
        <dbReference type="ChEBI" id="CHEBI:133043"/>
        <dbReference type="EC" id="2.3.2.6"/>
    </reaction>
</comment>
<sequence>MRELSAPLLLRAYAAGIFPMAENADSDELFWFDPERRGVLPLDGFHVPKRLRRTVRSGPFDVRVDHAFRKVMEACAEPAPDRPKTWINQDILRLYTELHDAGHAHSVECWREGRLVGGLYGVALGGAFFGESMFSRERDASKVALVHLVARLRSARFVLLDTQFVTAHLGQFGAVEIPRREYRRRLALALTVNGDFGGVDQTAAVEAYLAASAQGLPQDSTQTS</sequence>
<protein>
    <recommendedName>
        <fullName evidence="4">Leucyl/phenylalanyl-tRNA--protein transferase</fullName>
        <ecNumber evidence="4">2.3.2.6</ecNumber>
    </recommendedName>
    <alternativeName>
        <fullName evidence="4">L/F-transferase</fullName>
    </alternativeName>
    <alternativeName>
        <fullName evidence="4">Leucyltransferase</fullName>
    </alternativeName>
    <alternativeName>
        <fullName evidence="4">Phenyalanyltransferase</fullName>
    </alternativeName>
</protein>
<reference evidence="5 6" key="1">
    <citation type="submission" date="2020-05" db="EMBL/GenBank/DDBJ databases">
        <title>Azospirillum oleiclasticum sp. nov, a nitrogen-fixing and heavy crude oil-emulsifying bacterium isolated from the crude oil of Yumen Oilfield.</title>
        <authorList>
            <person name="Wu D."/>
            <person name="Cai M."/>
            <person name="Zhang X."/>
        </authorList>
    </citation>
    <scope>NUCLEOTIDE SEQUENCE [LARGE SCALE GENOMIC DNA]</scope>
    <source>
        <strain evidence="5 6">ROY-1-1-2</strain>
    </source>
</reference>
<evidence type="ECO:0000313" key="6">
    <source>
        <dbReference type="Proteomes" id="UP000584642"/>
    </source>
</evidence>
<gene>
    <name evidence="4" type="primary">aat</name>
    <name evidence="5" type="ORF">HND93_02310</name>
</gene>
<dbReference type="RefSeq" id="WP_180280266.1">
    <property type="nucleotide sequence ID" value="NZ_JABFDB010000001.1"/>
</dbReference>
<dbReference type="PANTHER" id="PTHR30098">
    <property type="entry name" value="LEUCYL/PHENYLALANYL-TRNA--PROTEIN TRANSFERASE"/>
    <property type="match status" value="1"/>
</dbReference>
<organism evidence="5 6">
    <name type="scientific">Azospirillum oleiclasticum</name>
    <dbReference type="NCBI Taxonomy" id="2735135"/>
    <lineage>
        <taxon>Bacteria</taxon>
        <taxon>Pseudomonadati</taxon>
        <taxon>Pseudomonadota</taxon>
        <taxon>Alphaproteobacteria</taxon>
        <taxon>Rhodospirillales</taxon>
        <taxon>Azospirillaceae</taxon>
        <taxon>Azospirillum</taxon>
    </lineage>
</organism>
<evidence type="ECO:0000256" key="2">
    <source>
        <dbReference type="ARBA" id="ARBA00022679"/>
    </source>
</evidence>
<evidence type="ECO:0000256" key="3">
    <source>
        <dbReference type="ARBA" id="ARBA00023315"/>
    </source>
</evidence>
<proteinExistence type="inferred from homology"/>
<accession>A0ABX2T5Q3</accession>
<dbReference type="EMBL" id="JABFDB010000001">
    <property type="protein sequence ID" value="NYZ18533.1"/>
    <property type="molecule type" value="Genomic_DNA"/>
</dbReference>
<dbReference type="HAMAP" id="MF_00688">
    <property type="entry name" value="Leu_Phe_trans"/>
    <property type="match status" value="1"/>
</dbReference>
<comment type="function">
    <text evidence="4">Functions in the N-end rule pathway of protein degradation where it conjugates Leu, Phe and, less efficiently, Met from aminoacyl-tRNAs to the N-termini of proteins containing an N-terminal arginine or lysine.</text>
</comment>
<dbReference type="InterPro" id="IPR016181">
    <property type="entry name" value="Acyl_CoA_acyltransferase"/>
</dbReference>
<comment type="catalytic activity">
    <reaction evidence="4">
        <text>L-phenylalanyl-tRNA(Phe) + an N-terminal L-alpha-aminoacyl-[protein] = an N-terminal L-phenylalanyl-L-alpha-aminoacyl-[protein] + tRNA(Phe)</text>
        <dbReference type="Rhea" id="RHEA:43632"/>
        <dbReference type="Rhea" id="RHEA-COMP:9668"/>
        <dbReference type="Rhea" id="RHEA-COMP:9699"/>
        <dbReference type="Rhea" id="RHEA-COMP:10636"/>
        <dbReference type="Rhea" id="RHEA-COMP:10637"/>
        <dbReference type="ChEBI" id="CHEBI:78442"/>
        <dbReference type="ChEBI" id="CHEBI:78531"/>
        <dbReference type="ChEBI" id="CHEBI:78597"/>
        <dbReference type="ChEBI" id="CHEBI:83561"/>
        <dbReference type="EC" id="2.3.2.6"/>
    </reaction>
</comment>